<dbReference type="STRING" id="4577.A0A1D6P4E9"/>
<sequence length="95" mass="10718">MVGKDHPVPAISKSEFTVICYFPSEITLIANENENRLDILEAARKADRGPDRLQASPLVISNRRNIRLAAASIHVNGRFFANSSSLRLNTFYQFR</sequence>
<organism evidence="1">
    <name type="scientific">Zea mays</name>
    <name type="common">Maize</name>
    <dbReference type="NCBI Taxonomy" id="4577"/>
    <lineage>
        <taxon>Eukaryota</taxon>
        <taxon>Viridiplantae</taxon>
        <taxon>Streptophyta</taxon>
        <taxon>Embryophyta</taxon>
        <taxon>Tracheophyta</taxon>
        <taxon>Spermatophyta</taxon>
        <taxon>Magnoliopsida</taxon>
        <taxon>Liliopsida</taxon>
        <taxon>Poales</taxon>
        <taxon>Poaceae</taxon>
        <taxon>PACMAD clade</taxon>
        <taxon>Panicoideae</taxon>
        <taxon>Andropogonodae</taxon>
        <taxon>Andropogoneae</taxon>
        <taxon>Tripsacinae</taxon>
        <taxon>Zea</taxon>
    </lineage>
</organism>
<keyword evidence="3" id="KW-1185">Reference proteome</keyword>
<evidence type="ECO:0000313" key="1">
    <source>
        <dbReference type="EMBL" id="AQL04833.1"/>
    </source>
</evidence>
<dbReference type="InterPro" id="IPR045197">
    <property type="entry name" value="NUP210-like"/>
</dbReference>
<reference evidence="2" key="3">
    <citation type="submission" date="2019-07" db="EMBL/GenBank/DDBJ databases">
        <authorList>
            <person name="Seetharam A."/>
            <person name="Woodhouse M."/>
            <person name="Cannon E."/>
        </authorList>
    </citation>
    <scope>NUCLEOTIDE SEQUENCE [LARGE SCALE GENOMIC DNA]</scope>
    <source>
        <strain evidence="2">cv. B73</strain>
    </source>
</reference>
<dbReference type="PANTHER" id="PTHR23019:SF0">
    <property type="entry name" value="NUCLEAR PORE MEMBRANE GLYCOPROTEIN 210"/>
    <property type="match status" value="1"/>
</dbReference>
<reference evidence="3" key="1">
    <citation type="journal article" date="2009" name="Science">
        <title>The B73 maize genome: complexity, diversity, and dynamics.</title>
        <authorList>
            <person name="Schnable P.S."/>
            <person name="Ware D."/>
            <person name="Fulton R.S."/>
            <person name="Stein J.C."/>
            <person name="Wei F."/>
            <person name="Pasternak S."/>
            <person name="Liang C."/>
            <person name="Zhang J."/>
            <person name="Fulton L."/>
            <person name="Graves T.A."/>
            <person name="Minx P."/>
            <person name="Reily A.D."/>
            <person name="Courtney L."/>
            <person name="Kruchowski S.S."/>
            <person name="Tomlinson C."/>
            <person name="Strong C."/>
            <person name="Delehaunty K."/>
            <person name="Fronick C."/>
            <person name="Courtney B."/>
            <person name="Rock S.M."/>
            <person name="Belter E."/>
            <person name="Du F."/>
            <person name="Kim K."/>
            <person name="Abbott R.M."/>
            <person name="Cotton M."/>
            <person name="Levy A."/>
            <person name="Marchetto P."/>
            <person name="Ochoa K."/>
            <person name="Jackson S.M."/>
            <person name="Gillam B."/>
            <person name="Chen W."/>
            <person name="Yan L."/>
            <person name="Higginbotham J."/>
            <person name="Cardenas M."/>
            <person name="Waligorski J."/>
            <person name="Applebaum E."/>
            <person name="Phelps L."/>
            <person name="Falcone J."/>
            <person name="Kanchi K."/>
            <person name="Thane T."/>
            <person name="Scimone A."/>
            <person name="Thane N."/>
            <person name="Henke J."/>
            <person name="Wang T."/>
            <person name="Ruppert J."/>
            <person name="Shah N."/>
            <person name="Rotter K."/>
            <person name="Hodges J."/>
            <person name="Ingenthron E."/>
            <person name="Cordes M."/>
            <person name="Kohlberg S."/>
            <person name="Sgro J."/>
            <person name="Delgado B."/>
            <person name="Mead K."/>
            <person name="Chinwalla A."/>
            <person name="Leonard S."/>
            <person name="Crouse K."/>
            <person name="Collura K."/>
            <person name="Kudrna D."/>
            <person name="Currie J."/>
            <person name="He R."/>
            <person name="Angelova A."/>
            <person name="Rajasekar S."/>
            <person name="Mueller T."/>
            <person name="Lomeli R."/>
            <person name="Scara G."/>
            <person name="Ko A."/>
            <person name="Delaney K."/>
            <person name="Wissotski M."/>
            <person name="Lopez G."/>
            <person name="Campos D."/>
            <person name="Braidotti M."/>
            <person name="Ashley E."/>
            <person name="Golser W."/>
            <person name="Kim H."/>
            <person name="Lee S."/>
            <person name="Lin J."/>
            <person name="Dujmic Z."/>
            <person name="Kim W."/>
            <person name="Talag J."/>
            <person name="Zuccolo A."/>
            <person name="Fan C."/>
            <person name="Sebastian A."/>
            <person name="Kramer M."/>
            <person name="Spiegel L."/>
            <person name="Nascimento L."/>
            <person name="Zutavern T."/>
            <person name="Miller B."/>
            <person name="Ambroise C."/>
            <person name="Muller S."/>
            <person name="Spooner W."/>
            <person name="Narechania A."/>
            <person name="Ren L."/>
            <person name="Wei S."/>
            <person name="Kumari S."/>
            <person name="Faga B."/>
            <person name="Levy M.J."/>
            <person name="McMahan L."/>
            <person name="Van Buren P."/>
            <person name="Vaughn M.W."/>
            <person name="Ying K."/>
            <person name="Yeh C.-T."/>
            <person name="Emrich S.J."/>
            <person name="Jia Y."/>
            <person name="Kalyanaraman A."/>
            <person name="Hsia A.-P."/>
            <person name="Barbazuk W.B."/>
            <person name="Baucom R.S."/>
            <person name="Brutnell T.P."/>
            <person name="Carpita N.C."/>
            <person name="Chaparro C."/>
            <person name="Chia J.-M."/>
            <person name="Deragon J.-M."/>
            <person name="Estill J.C."/>
            <person name="Fu Y."/>
            <person name="Jeddeloh J.A."/>
            <person name="Han Y."/>
            <person name="Lee H."/>
            <person name="Li P."/>
            <person name="Lisch D.R."/>
            <person name="Liu S."/>
            <person name="Liu Z."/>
            <person name="Nagel D.H."/>
            <person name="McCann M.C."/>
            <person name="SanMiguel P."/>
            <person name="Myers A.M."/>
            <person name="Nettleton D."/>
            <person name="Nguyen J."/>
            <person name="Penning B.W."/>
            <person name="Ponnala L."/>
            <person name="Schneider K.L."/>
            <person name="Schwartz D.C."/>
            <person name="Sharma A."/>
            <person name="Soderlund C."/>
            <person name="Springer N.M."/>
            <person name="Sun Q."/>
            <person name="Wang H."/>
            <person name="Waterman M."/>
            <person name="Westerman R."/>
            <person name="Wolfgruber T.K."/>
            <person name="Yang L."/>
            <person name="Yu Y."/>
            <person name="Zhang L."/>
            <person name="Zhou S."/>
            <person name="Zhu Q."/>
            <person name="Bennetzen J.L."/>
            <person name="Dawe R.K."/>
            <person name="Jiang J."/>
            <person name="Jiang N."/>
            <person name="Presting G.G."/>
            <person name="Wessler S.R."/>
            <person name="Aluru S."/>
            <person name="Martienssen R.A."/>
            <person name="Clifton S.W."/>
            <person name="McCombie W.R."/>
            <person name="Wing R.A."/>
            <person name="Wilson R.K."/>
        </authorList>
    </citation>
    <scope>NUCLEOTIDE SEQUENCE [LARGE SCALE GENOMIC DNA]</scope>
    <source>
        <strain evidence="3">cv. B73</strain>
    </source>
</reference>
<evidence type="ECO:0000313" key="2">
    <source>
        <dbReference type="EnsemblPlants" id="Zm00001eb387740_P001"/>
    </source>
</evidence>
<protein>
    <submittedName>
        <fullName evidence="1">Nuclear pore complex protein GP210</fullName>
    </submittedName>
</protein>
<dbReference type="EMBL" id="CM000785">
    <property type="protein sequence ID" value="AQL04833.1"/>
    <property type="molecule type" value="Genomic_DNA"/>
</dbReference>
<evidence type="ECO:0000313" key="3">
    <source>
        <dbReference type="Proteomes" id="UP000007305"/>
    </source>
</evidence>
<dbReference type="AlphaFoldDB" id="A0A1D6P4E9"/>
<reference evidence="2" key="4">
    <citation type="submission" date="2021-05" db="UniProtKB">
        <authorList>
            <consortium name="EnsemblPlants"/>
        </authorList>
    </citation>
    <scope>IDENTIFICATION</scope>
    <source>
        <strain evidence="2">cv. B73</strain>
    </source>
</reference>
<accession>A0A1D6P4E9</accession>
<dbReference type="PANTHER" id="PTHR23019">
    <property type="entry name" value="NUCLEAR PORE MEMBRANE GLYCOPROTEIN GP210-RELATED"/>
    <property type="match status" value="1"/>
</dbReference>
<gene>
    <name evidence="1" type="ORF">ZEAMMB73_Zm00001d046677</name>
</gene>
<name>A0A1D6P4E9_MAIZE</name>
<dbReference type="Gramene" id="Zm00001eb387740_T001">
    <property type="protein sequence ID" value="Zm00001eb387740_P001"/>
    <property type="gene ID" value="Zm00001eb387740"/>
</dbReference>
<proteinExistence type="predicted"/>
<dbReference type="ExpressionAtlas" id="A0A1D6P4E9">
    <property type="expression patterns" value="baseline"/>
</dbReference>
<dbReference type="EnsemblPlants" id="Zm00001eb387740_T001">
    <property type="protein sequence ID" value="Zm00001eb387740_P001"/>
    <property type="gene ID" value="Zm00001eb387740"/>
</dbReference>
<dbReference type="Proteomes" id="UP000007305">
    <property type="component" value="Chromosome 9"/>
</dbReference>
<reference evidence="1" key="2">
    <citation type="submission" date="2015-12" db="EMBL/GenBank/DDBJ databases">
        <title>Update maize B73 reference genome by single molecule sequencing technologies.</title>
        <authorList>
            <consortium name="Maize Genome Sequencing Project"/>
            <person name="Ware D."/>
        </authorList>
    </citation>
    <scope>NUCLEOTIDE SEQUENCE</scope>
    <source>
        <tissue evidence="1">Seedling</tissue>
    </source>
</reference>